<keyword evidence="3" id="KW-1185">Reference proteome</keyword>
<dbReference type="EMBL" id="OZ019897">
    <property type="protein sequence ID" value="CAK9225285.1"/>
    <property type="molecule type" value="Genomic_DNA"/>
</dbReference>
<dbReference type="Proteomes" id="UP001497512">
    <property type="component" value="Chromosome 5"/>
</dbReference>
<gene>
    <name evidence="2" type="ORF">CSSPTR1EN2_LOCUS17399</name>
</gene>
<name>A0ABP0UN64_9BRYO</name>
<proteinExistence type="predicted"/>
<evidence type="ECO:0000313" key="2">
    <source>
        <dbReference type="EMBL" id="CAK9225285.1"/>
    </source>
</evidence>
<organism evidence="2 3">
    <name type="scientific">Sphagnum troendelagicum</name>
    <dbReference type="NCBI Taxonomy" id="128251"/>
    <lineage>
        <taxon>Eukaryota</taxon>
        <taxon>Viridiplantae</taxon>
        <taxon>Streptophyta</taxon>
        <taxon>Embryophyta</taxon>
        <taxon>Bryophyta</taxon>
        <taxon>Sphagnophytina</taxon>
        <taxon>Sphagnopsida</taxon>
        <taxon>Sphagnales</taxon>
        <taxon>Sphagnaceae</taxon>
        <taxon>Sphagnum</taxon>
    </lineage>
</organism>
<accession>A0ABP0UN64</accession>
<reference evidence="2" key="1">
    <citation type="submission" date="2024-02" db="EMBL/GenBank/DDBJ databases">
        <authorList>
            <consortium name="ELIXIR-Norway"/>
            <consortium name="Elixir Norway"/>
        </authorList>
    </citation>
    <scope>NUCLEOTIDE SEQUENCE</scope>
</reference>
<protein>
    <submittedName>
        <fullName evidence="2">Uncharacterized protein</fullName>
    </submittedName>
</protein>
<evidence type="ECO:0000256" key="1">
    <source>
        <dbReference type="SAM" id="MobiDB-lite"/>
    </source>
</evidence>
<feature type="region of interest" description="Disordered" evidence="1">
    <location>
        <begin position="69"/>
        <end position="92"/>
    </location>
</feature>
<sequence length="92" mass="10055">MAAPSGFDQFATQSIDIIPSLAPLFPNIPHLILDLEIRHAMSFRLTEPVVKVGDRVLAGLQELDELLESSCSEQQPNDNESAPDQAAFQPLV</sequence>
<evidence type="ECO:0000313" key="3">
    <source>
        <dbReference type="Proteomes" id="UP001497512"/>
    </source>
</evidence>